<accession>A0A498HRT4</accession>
<organism evidence="2 3">
    <name type="scientific">Malus domestica</name>
    <name type="common">Apple</name>
    <name type="synonym">Pyrus malus</name>
    <dbReference type="NCBI Taxonomy" id="3750"/>
    <lineage>
        <taxon>Eukaryota</taxon>
        <taxon>Viridiplantae</taxon>
        <taxon>Streptophyta</taxon>
        <taxon>Embryophyta</taxon>
        <taxon>Tracheophyta</taxon>
        <taxon>Spermatophyta</taxon>
        <taxon>Magnoliopsida</taxon>
        <taxon>eudicotyledons</taxon>
        <taxon>Gunneridae</taxon>
        <taxon>Pentapetalae</taxon>
        <taxon>rosids</taxon>
        <taxon>fabids</taxon>
        <taxon>Rosales</taxon>
        <taxon>Rosaceae</taxon>
        <taxon>Amygdaloideae</taxon>
        <taxon>Maleae</taxon>
        <taxon>Malus</taxon>
    </lineage>
</organism>
<keyword evidence="3" id="KW-1185">Reference proteome</keyword>
<evidence type="ECO:0000313" key="3">
    <source>
        <dbReference type="Proteomes" id="UP000290289"/>
    </source>
</evidence>
<name>A0A498HRT4_MALDO</name>
<feature type="transmembrane region" description="Helical" evidence="1">
    <location>
        <begin position="14"/>
        <end position="40"/>
    </location>
</feature>
<evidence type="ECO:0000256" key="1">
    <source>
        <dbReference type="SAM" id="Phobius"/>
    </source>
</evidence>
<dbReference type="Proteomes" id="UP000290289">
    <property type="component" value="Chromosome 15"/>
</dbReference>
<feature type="transmembrane region" description="Helical" evidence="1">
    <location>
        <begin position="177"/>
        <end position="198"/>
    </location>
</feature>
<protein>
    <submittedName>
        <fullName evidence="2">Uncharacterized protein</fullName>
    </submittedName>
</protein>
<feature type="transmembrane region" description="Helical" evidence="1">
    <location>
        <begin position="298"/>
        <end position="316"/>
    </location>
</feature>
<dbReference type="AlphaFoldDB" id="A0A498HRT4"/>
<keyword evidence="1" id="KW-0812">Transmembrane</keyword>
<gene>
    <name evidence="2" type="ORF">DVH24_012678</name>
</gene>
<reference evidence="2 3" key="1">
    <citation type="submission" date="2018-10" db="EMBL/GenBank/DDBJ databases">
        <title>A high-quality apple genome assembly.</title>
        <authorList>
            <person name="Hu J."/>
        </authorList>
    </citation>
    <scope>NUCLEOTIDE SEQUENCE [LARGE SCALE GENOMIC DNA]</scope>
    <source>
        <strain evidence="3">cv. HFTH1</strain>
        <tissue evidence="2">Young leaf</tissue>
    </source>
</reference>
<keyword evidence="1" id="KW-1133">Transmembrane helix</keyword>
<sequence length="320" mass="36689">MTTLSSLATCSSLMAFPVGFLCCFILCLPFPAIAFFSFLLHVYTCWSSRKEKGIPHRRRKQWKNHLLPFADLRKGIPHRRSRVLFLFVCQLWCSLGVSVRVGHLEGKEKSVQLGSLTHSTLCNSTFLKKKNYKIGSPGLELEGDLIFLAFQEQRHEVDSLSIPGMVRNWSSYGARSIWILTLDINLFCFLGGLMRFVFHISYKQQVKGLQDINQLLGLLVPLLCDVPGSYSQIGINLKELCLFAVFKFDSSTSRKYLCMDHYCNPFSTDELQTMVRIASFCLPPYLFSYYISNCIDSYITMFTFLGNLFTMFYNFFPATL</sequence>
<feature type="transmembrane region" description="Helical" evidence="1">
    <location>
        <begin position="83"/>
        <end position="101"/>
    </location>
</feature>
<proteinExistence type="predicted"/>
<dbReference type="EMBL" id="RDQH01000341">
    <property type="protein sequence ID" value="RXH72994.1"/>
    <property type="molecule type" value="Genomic_DNA"/>
</dbReference>
<evidence type="ECO:0000313" key="2">
    <source>
        <dbReference type="EMBL" id="RXH72994.1"/>
    </source>
</evidence>
<comment type="caution">
    <text evidence="2">The sequence shown here is derived from an EMBL/GenBank/DDBJ whole genome shotgun (WGS) entry which is preliminary data.</text>
</comment>
<keyword evidence="1" id="KW-0472">Membrane</keyword>